<evidence type="ECO:0000256" key="5">
    <source>
        <dbReference type="ARBA" id="ARBA00023163"/>
    </source>
</evidence>
<feature type="compositionally biased region" description="Acidic residues" evidence="8">
    <location>
        <begin position="289"/>
        <end position="303"/>
    </location>
</feature>
<keyword evidence="7" id="KW-0539">Nucleus</keyword>
<dbReference type="InterPro" id="IPR039853">
    <property type="entry name" value="Pinin"/>
</dbReference>
<gene>
    <name evidence="10" type="ORF">N0V91_002348</name>
</gene>
<evidence type="ECO:0000259" key="9">
    <source>
        <dbReference type="Pfam" id="PF04696"/>
    </source>
</evidence>
<keyword evidence="11" id="KW-1185">Reference proteome</keyword>
<keyword evidence="4" id="KW-0805">Transcription regulation</keyword>
<protein>
    <recommendedName>
        <fullName evidence="9">Pinin/SDK/MemA protein domain-containing protein</fullName>
    </recommendedName>
</protein>
<reference evidence="10" key="1">
    <citation type="submission" date="2022-10" db="EMBL/GenBank/DDBJ databases">
        <title>Tapping the CABI collections for fungal endophytes: first genome assemblies for Collariella, Neodidymelliopsis, Ascochyta clinopodiicola, Didymella pomorum, Didymosphaeria variabile, Neocosmospora piperis and Neocucurbitaria cava.</title>
        <authorList>
            <person name="Hill R."/>
        </authorList>
    </citation>
    <scope>NUCLEOTIDE SEQUENCE</scope>
    <source>
        <strain evidence="10">IMI 355091</strain>
    </source>
</reference>
<keyword evidence="5" id="KW-0804">Transcription</keyword>
<feature type="compositionally biased region" description="Basic and acidic residues" evidence="8">
    <location>
        <begin position="243"/>
        <end position="255"/>
    </location>
</feature>
<organism evidence="10 11">
    <name type="scientific">Didymella pomorum</name>
    <dbReference type="NCBI Taxonomy" id="749634"/>
    <lineage>
        <taxon>Eukaryota</taxon>
        <taxon>Fungi</taxon>
        <taxon>Dikarya</taxon>
        <taxon>Ascomycota</taxon>
        <taxon>Pezizomycotina</taxon>
        <taxon>Dothideomycetes</taxon>
        <taxon>Pleosporomycetidae</taxon>
        <taxon>Pleosporales</taxon>
        <taxon>Pleosporineae</taxon>
        <taxon>Didymellaceae</taxon>
        <taxon>Didymella</taxon>
    </lineage>
</organism>
<sequence>MSGPIASAVVLPEPDEAPPPASPPNALKRRQSSVTEDSVKRARTNGDDAADESKAPAPKRRERGRERRLFGAVLGALSQNPTTAGQKRRSEIEKRQQAQRRQEDEESEQRKAERLARRKVQRWKEQKRFDRQAMKARHDNMLHLAHFLYTKTEPRLYYKPWEMGPDEEDRIGDQIAEARAAIQRELDEYQDRQEEENRRERRRTPDESTYRGGANSLNGESQHTDPARQHSADTETTNGGGAIKDEEMQDQHAEEPTDQPAGPHHTEEPAMDTRSPEPEANVDEPVKDADEEVVEAAEDTVIY</sequence>
<evidence type="ECO:0000256" key="4">
    <source>
        <dbReference type="ARBA" id="ARBA00023015"/>
    </source>
</evidence>
<evidence type="ECO:0000313" key="11">
    <source>
        <dbReference type="Proteomes" id="UP001140510"/>
    </source>
</evidence>
<evidence type="ECO:0000256" key="1">
    <source>
        <dbReference type="ARBA" id="ARBA00004123"/>
    </source>
</evidence>
<dbReference type="OrthoDB" id="330772at2759"/>
<evidence type="ECO:0000256" key="6">
    <source>
        <dbReference type="ARBA" id="ARBA00023187"/>
    </source>
</evidence>
<feature type="compositionally biased region" description="Basic and acidic residues" evidence="8">
    <location>
        <begin position="37"/>
        <end position="54"/>
    </location>
</feature>
<feature type="region of interest" description="Disordered" evidence="8">
    <location>
        <begin position="163"/>
        <end position="303"/>
    </location>
</feature>
<dbReference type="PANTHER" id="PTHR12707">
    <property type="entry name" value="PINN"/>
    <property type="match status" value="1"/>
</dbReference>
<proteinExistence type="inferred from homology"/>
<evidence type="ECO:0000256" key="3">
    <source>
        <dbReference type="ARBA" id="ARBA00022664"/>
    </source>
</evidence>
<dbReference type="GO" id="GO:0006397">
    <property type="term" value="P:mRNA processing"/>
    <property type="evidence" value="ECO:0007669"/>
    <property type="project" value="UniProtKB-KW"/>
</dbReference>
<feature type="region of interest" description="Disordered" evidence="8">
    <location>
        <begin position="1"/>
        <end position="131"/>
    </location>
</feature>
<dbReference type="AlphaFoldDB" id="A0A9W9DA81"/>
<evidence type="ECO:0000256" key="7">
    <source>
        <dbReference type="ARBA" id="ARBA00023242"/>
    </source>
</evidence>
<feature type="compositionally biased region" description="Basic and acidic residues" evidence="8">
    <location>
        <begin position="222"/>
        <end position="233"/>
    </location>
</feature>
<feature type="compositionally biased region" description="Basic and acidic residues" evidence="8">
    <location>
        <begin position="182"/>
        <end position="209"/>
    </location>
</feature>
<dbReference type="GO" id="GO:0008380">
    <property type="term" value="P:RNA splicing"/>
    <property type="evidence" value="ECO:0007669"/>
    <property type="project" value="UniProtKB-KW"/>
</dbReference>
<evidence type="ECO:0000313" key="10">
    <source>
        <dbReference type="EMBL" id="KAJ4409872.1"/>
    </source>
</evidence>
<feature type="compositionally biased region" description="Basic and acidic residues" evidence="8">
    <location>
        <begin position="88"/>
        <end position="115"/>
    </location>
</feature>
<dbReference type="InterPro" id="IPR006786">
    <property type="entry name" value="Pinin_SDK_MemA"/>
</dbReference>
<evidence type="ECO:0000256" key="2">
    <source>
        <dbReference type="ARBA" id="ARBA00010386"/>
    </source>
</evidence>
<dbReference type="Pfam" id="PF04696">
    <property type="entry name" value="Pinin_SDK_memA"/>
    <property type="match status" value="1"/>
</dbReference>
<dbReference type="GO" id="GO:0071013">
    <property type="term" value="C:catalytic step 2 spliceosome"/>
    <property type="evidence" value="ECO:0007669"/>
    <property type="project" value="TreeGrafter"/>
</dbReference>
<evidence type="ECO:0000256" key="8">
    <source>
        <dbReference type="SAM" id="MobiDB-lite"/>
    </source>
</evidence>
<keyword evidence="3" id="KW-0507">mRNA processing</keyword>
<comment type="subcellular location">
    <subcellularLocation>
        <location evidence="1">Nucleus</location>
    </subcellularLocation>
</comment>
<name>A0A9W9DA81_9PLEO</name>
<accession>A0A9W9DA81</accession>
<keyword evidence="6" id="KW-0508">mRNA splicing</keyword>
<dbReference type="EMBL" id="JAPEVA010000010">
    <property type="protein sequence ID" value="KAJ4409872.1"/>
    <property type="molecule type" value="Genomic_DNA"/>
</dbReference>
<comment type="similarity">
    <text evidence="2">Belongs to the pinin family.</text>
</comment>
<feature type="domain" description="Pinin/SDK/MemA protein" evidence="9">
    <location>
        <begin position="61"/>
        <end position="175"/>
    </location>
</feature>
<dbReference type="Proteomes" id="UP001140510">
    <property type="component" value="Unassembled WGS sequence"/>
</dbReference>
<comment type="caution">
    <text evidence="10">The sequence shown here is derived from an EMBL/GenBank/DDBJ whole genome shotgun (WGS) entry which is preliminary data.</text>
</comment>
<feature type="compositionally biased region" description="Basic and acidic residues" evidence="8">
    <location>
        <begin position="122"/>
        <end position="131"/>
    </location>
</feature>
<dbReference type="PANTHER" id="PTHR12707:SF0">
    <property type="entry name" value="PININ"/>
    <property type="match status" value="1"/>
</dbReference>